<dbReference type="AlphaFoldDB" id="A0A803PUQ1"/>
<evidence type="ECO:0000313" key="1">
    <source>
        <dbReference type="EnsemblPlants" id="cds.evm.model.06.1483"/>
    </source>
</evidence>
<dbReference type="Gramene" id="evm.model.06.1483">
    <property type="protein sequence ID" value="cds.evm.model.06.1483"/>
    <property type="gene ID" value="evm.TU.06.1483"/>
</dbReference>
<sequence>MAGSLPQATASTKLESEIFAPKIFRSLVYGVPSRSLLLNLSTDDGGSWDLYRLGSKMIGLESVLRLQLVRDRSELESL</sequence>
<accession>A0A803PUQ1</accession>
<dbReference type="Proteomes" id="UP000596661">
    <property type="component" value="Chromosome 6"/>
</dbReference>
<dbReference type="EMBL" id="UZAU01000613">
    <property type="status" value="NOT_ANNOTATED_CDS"/>
    <property type="molecule type" value="Genomic_DNA"/>
</dbReference>
<proteinExistence type="predicted"/>
<organism evidence="1 2">
    <name type="scientific">Cannabis sativa</name>
    <name type="common">Hemp</name>
    <name type="synonym">Marijuana</name>
    <dbReference type="NCBI Taxonomy" id="3483"/>
    <lineage>
        <taxon>Eukaryota</taxon>
        <taxon>Viridiplantae</taxon>
        <taxon>Streptophyta</taxon>
        <taxon>Embryophyta</taxon>
        <taxon>Tracheophyta</taxon>
        <taxon>Spermatophyta</taxon>
        <taxon>Magnoliopsida</taxon>
        <taxon>eudicotyledons</taxon>
        <taxon>Gunneridae</taxon>
        <taxon>Pentapetalae</taxon>
        <taxon>rosids</taxon>
        <taxon>fabids</taxon>
        <taxon>Rosales</taxon>
        <taxon>Cannabaceae</taxon>
        <taxon>Cannabis</taxon>
    </lineage>
</organism>
<reference evidence="1" key="1">
    <citation type="submission" date="2018-11" db="EMBL/GenBank/DDBJ databases">
        <authorList>
            <person name="Grassa J C."/>
        </authorList>
    </citation>
    <scope>NUCLEOTIDE SEQUENCE [LARGE SCALE GENOMIC DNA]</scope>
</reference>
<reference evidence="1" key="2">
    <citation type="submission" date="2021-03" db="UniProtKB">
        <authorList>
            <consortium name="EnsemblPlants"/>
        </authorList>
    </citation>
    <scope>IDENTIFICATION</scope>
</reference>
<dbReference type="EnsemblPlants" id="evm.model.06.1483">
    <property type="protein sequence ID" value="cds.evm.model.06.1483"/>
    <property type="gene ID" value="evm.TU.06.1483"/>
</dbReference>
<evidence type="ECO:0000313" key="2">
    <source>
        <dbReference type="Proteomes" id="UP000596661"/>
    </source>
</evidence>
<name>A0A803PUQ1_CANSA</name>
<protein>
    <submittedName>
        <fullName evidence="1">Uncharacterized protein</fullName>
    </submittedName>
</protein>
<keyword evidence="2" id="KW-1185">Reference proteome</keyword>